<accession>A0A6B0TS31</accession>
<dbReference type="AlphaFoldDB" id="A0A6B0TS31"/>
<dbReference type="EMBL" id="GIFC01000606">
    <property type="protein sequence ID" value="MXU82689.1"/>
    <property type="molecule type" value="Transcribed_RNA"/>
</dbReference>
<reference evidence="1" key="1">
    <citation type="submission" date="2019-12" db="EMBL/GenBank/DDBJ databases">
        <title>An insight into the sialome of adult female Ixodes ricinus ticks feeding for 6 days.</title>
        <authorList>
            <person name="Perner J."/>
            <person name="Ribeiro J.M.C."/>
        </authorList>
    </citation>
    <scope>NUCLEOTIDE SEQUENCE</scope>
    <source>
        <strain evidence="1">Semi-engorged</strain>
        <tissue evidence="1">Salivary glands</tissue>
    </source>
</reference>
<sequence>MTAVLTLSMFHISGLLGMLYSRILSVATWTRSASMSPTVASGNSVIWSKARGFQFLICITPLAQMASDGE</sequence>
<proteinExistence type="predicted"/>
<organism evidence="1">
    <name type="scientific">Ixodes ricinus</name>
    <name type="common">Common tick</name>
    <name type="synonym">Acarus ricinus</name>
    <dbReference type="NCBI Taxonomy" id="34613"/>
    <lineage>
        <taxon>Eukaryota</taxon>
        <taxon>Metazoa</taxon>
        <taxon>Ecdysozoa</taxon>
        <taxon>Arthropoda</taxon>
        <taxon>Chelicerata</taxon>
        <taxon>Arachnida</taxon>
        <taxon>Acari</taxon>
        <taxon>Parasitiformes</taxon>
        <taxon>Ixodida</taxon>
        <taxon>Ixodoidea</taxon>
        <taxon>Ixodidae</taxon>
        <taxon>Ixodinae</taxon>
        <taxon>Ixodes</taxon>
    </lineage>
</organism>
<protein>
    <submittedName>
        <fullName evidence="1">Putative secreted protein</fullName>
    </submittedName>
</protein>
<evidence type="ECO:0000313" key="1">
    <source>
        <dbReference type="EMBL" id="MXU82689.1"/>
    </source>
</evidence>
<name>A0A6B0TS31_IXORI</name>